<sequence length="260" mass="28492">MIDIHTHILPGIDDGAQNWEDTLELARAAAKDGIATVIATPHHANGAYTNPAGVVAPLVEQANALLQREGVPLTIAAGQEIRAHEGMLEAWTSGELLTLAGSDYLLLEMPFTSIPRRMGEWIHELRVLGVHPIIAHPERNAEVVKHPRRLAELIELGACAQVTSGSLLGAFGKRCMQAGWELCGQGLIHLVSSDAHHHERRGFYMEEVYATIARKAGEDLSRYYQANAAAVLHNSPIGPPPENVKIRGESWNLFSKFFRK</sequence>
<evidence type="ECO:0000256" key="1">
    <source>
        <dbReference type="ARBA" id="ARBA00005750"/>
    </source>
</evidence>
<evidence type="ECO:0000256" key="5">
    <source>
        <dbReference type="PIRNR" id="PIRNR016557"/>
    </source>
</evidence>
<keyword evidence="7" id="KW-1185">Reference proteome</keyword>
<keyword evidence="3 5" id="KW-0904">Protein phosphatase</keyword>
<dbReference type="EMBL" id="JACXIZ010000041">
    <property type="protein sequence ID" value="MBD2847567.1"/>
    <property type="molecule type" value="Genomic_DNA"/>
</dbReference>
<dbReference type="SUPFAM" id="SSF89550">
    <property type="entry name" value="PHP domain-like"/>
    <property type="match status" value="1"/>
</dbReference>
<evidence type="ECO:0000313" key="6">
    <source>
        <dbReference type="EMBL" id="MBD2847567.1"/>
    </source>
</evidence>
<dbReference type="GO" id="GO:0004725">
    <property type="term" value="F:protein tyrosine phosphatase activity"/>
    <property type="evidence" value="ECO:0007669"/>
    <property type="project" value="UniProtKB-UniRule"/>
</dbReference>
<comment type="similarity">
    <text evidence="1 5">Belongs to the metallo-dependent hydrolases superfamily. CpsB/CapC family.</text>
</comment>
<dbReference type="InterPro" id="IPR016667">
    <property type="entry name" value="Caps_polysacc_synth_CpsB/CapC"/>
</dbReference>
<accession>A0A927BWF4</accession>
<keyword evidence="2 5" id="KW-0378">Hydrolase</keyword>
<organism evidence="6 7">
    <name type="scientific">Paenibacillus sabuli</name>
    <dbReference type="NCBI Taxonomy" id="2772509"/>
    <lineage>
        <taxon>Bacteria</taxon>
        <taxon>Bacillati</taxon>
        <taxon>Bacillota</taxon>
        <taxon>Bacilli</taxon>
        <taxon>Bacillales</taxon>
        <taxon>Paenibacillaceae</taxon>
        <taxon>Paenibacillus</taxon>
    </lineage>
</organism>
<dbReference type="AlphaFoldDB" id="A0A927BWF4"/>
<evidence type="ECO:0000313" key="7">
    <source>
        <dbReference type="Proteomes" id="UP000621560"/>
    </source>
</evidence>
<dbReference type="PANTHER" id="PTHR39181:SF1">
    <property type="entry name" value="TYROSINE-PROTEIN PHOSPHATASE YWQE"/>
    <property type="match status" value="1"/>
</dbReference>
<evidence type="ECO:0000256" key="2">
    <source>
        <dbReference type="ARBA" id="ARBA00022801"/>
    </source>
</evidence>
<dbReference type="RefSeq" id="WP_190920677.1">
    <property type="nucleotide sequence ID" value="NZ_JACXIZ010000041.1"/>
</dbReference>
<name>A0A927BWF4_9BACL</name>
<reference evidence="6" key="1">
    <citation type="submission" date="2020-09" db="EMBL/GenBank/DDBJ databases">
        <title>A novel bacterium of genus Paenibacillus, isolated from South China Sea.</title>
        <authorList>
            <person name="Huang H."/>
            <person name="Mo K."/>
            <person name="Hu Y."/>
        </authorList>
    </citation>
    <scope>NUCLEOTIDE SEQUENCE</scope>
    <source>
        <strain evidence="6">IB182496</strain>
    </source>
</reference>
<dbReference type="Pfam" id="PF19567">
    <property type="entry name" value="CpsB_CapC"/>
    <property type="match status" value="1"/>
</dbReference>
<comment type="caution">
    <text evidence="6">The sequence shown here is derived from an EMBL/GenBank/DDBJ whole genome shotgun (WGS) entry which is preliminary data.</text>
</comment>
<dbReference type="PANTHER" id="PTHR39181">
    <property type="entry name" value="TYROSINE-PROTEIN PHOSPHATASE YWQE"/>
    <property type="match status" value="1"/>
</dbReference>
<dbReference type="InterPro" id="IPR016195">
    <property type="entry name" value="Pol/histidinol_Pase-like"/>
</dbReference>
<evidence type="ECO:0000256" key="3">
    <source>
        <dbReference type="ARBA" id="ARBA00022912"/>
    </source>
</evidence>
<dbReference type="PIRSF" id="PIRSF016557">
    <property type="entry name" value="Caps_synth_CpsB"/>
    <property type="match status" value="1"/>
</dbReference>
<comment type="catalytic activity">
    <reaction evidence="4 5">
        <text>O-phospho-L-tyrosyl-[protein] + H2O = L-tyrosyl-[protein] + phosphate</text>
        <dbReference type="Rhea" id="RHEA:10684"/>
        <dbReference type="Rhea" id="RHEA-COMP:10136"/>
        <dbReference type="Rhea" id="RHEA-COMP:20101"/>
        <dbReference type="ChEBI" id="CHEBI:15377"/>
        <dbReference type="ChEBI" id="CHEBI:43474"/>
        <dbReference type="ChEBI" id="CHEBI:46858"/>
        <dbReference type="ChEBI" id="CHEBI:61978"/>
        <dbReference type="EC" id="3.1.3.48"/>
    </reaction>
</comment>
<protein>
    <recommendedName>
        <fullName evidence="5">Tyrosine-protein phosphatase</fullName>
        <ecNumber evidence="5">3.1.3.48</ecNumber>
    </recommendedName>
</protein>
<dbReference type="Gene3D" id="3.20.20.140">
    <property type="entry name" value="Metal-dependent hydrolases"/>
    <property type="match status" value="1"/>
</dbReference>
<proteinExistence type="inferred from homology"/>
<dbReference type="EC" id="3.1.3.48" evidence="5"/>
<gene>
    <name evidence="6" type="ORF">IDH44_20445</name>
</gene>
<dbReference type="GO" id="GO:0030145">
    <property type="term" value="F:manganese ion binding"/>
    <property type="evidence" value="ECO:0007669"/>
    <property type="project" value="UniProtKB-UniRule"/>
</dbReference>
<dbReference type="Proteomes" id="UP000621560">
    <property type="component" value="Unassembled WGS sequence"/>
</dbReference>
<evidence type="ECO:0000256" key="4">
    <source>
        <dbReference type="ARBA" id="ARBA00051722"/>
    </source>
</evidence>